<feature type="domain" description="Lon proteolytic" evidence="4">
    <location>
        <begin position="255"/>
        <end position="353"/>
    </location>
</feature>
<evidence type="ECO:0000256" key="1">
    <source>
        <dbReference type="PROSITE-ProRule" id="PRU01122"/>
    </source>
</evidence>
<feature type="active site" evidence="1">
    <location>
        <position position="260"/>
    </location>
</feature>
<gene>
    <name evidence="5" type="ORF">CLV46_1174</name>
</gene>
<dbReference type="Gene3D" id="3.30.230.10">
    <property type="match status" value="1"/>
</dbReference>
<dbReference type="GO" id="GO:0004252">
    <property type="term" value="F:serine-type endopeptidase activity"/>
    <property type="evidence" value="ECO:0007669"/>
    <property type="project" value="UniProtKB-UniRule"/>
</dbReference>
<protein>
    <recommendedName>
        <fullName evidence="1">endopeptidase La</fullName>
        <ecNumber evidence="1">3.4.21.53</ecNumber>
    </recommendedName>
</protein>
<keyword evidence="1" id="KW-0720">Serine protease</keyword>
<dbReference type="InterPro" id="IPR001478">
    <property type="entry name" value="PDZ"/>
</dbReference>
<dbReference type="PANTHER" id="PTHR10046">
    <property type="entry name" value="ATP DEPENDENT LON PROTEASE FAMILY MEMBER"/>
    <property type="match status" value="1"/>
</dbReference>
<dbReference type="RefSeq" id="WP_245866567.1">
    <property type="nucleotide sequence ID" value="NZ_PGFF01000001.1"/>
</dbReference>
<name>A0A2M9CI84_9MICO</name>
<comment type="caution">
    <text evidence="5">The sequence shown here is derived from an EMBL/GenBank/DDBJ whole genome shotgun (WGS) entry which is preliminary data.</text>
</comment>
<accession>A0A2M9CI84</accession>
<sequence length="369" mass="38436">MVLFTDVEPDVPHGARRSTWVGWLLVIVGLVAALVIAVTPAPYVIERPGPVFNTLGDTRVGGEERPLIQIPDQETFETDGALSLLTVTVSGNPQQLPTWIDIALAWFDPSKKVVPVAEVFPPGTTLEQSNEQSRVDMENSKQEAIAAAMTELDYEYTSTLTIVATTDGLPADGVLREGDRIVSLNGEAFTDVTSLREAIAENGTDAAAEVVVDRDGEQVTEELTPVPGPDGKPVLGITVGSEYDFPFAVDIELDDVGGPSAGMMFALGIIDKLTPGELNGGENVAGTGTITAAGEVGPIGGIRQKMYGALGSGADWFLAPAGNCEEVVGNVPEGLEVFAVQTLDDAEAAVEGIAAGDTADLPGCEAFAG</sequence>
<evidence type="ECO:0000259" key="3">
    <source>
        <dbReference type="PROSITE" id="PS50106"/>
    </source>
</evidence>
<dbReference type="GO" id="GO:0006508">
    <property type="term" value="P:proteolysis"/>
    <property type="evidence" value="ECO:0007669"/>
    <property type="project" value="UniProtKB-KW"/>
</dbReference>
<organism evidence="5 6">
    <name type="scientific">Diaminobutyricimonas aerilata</name>
    <dbReference type="NCBI Taxonomy" id="1162967"/>
    <lineage>
        <taxon>Bacteria</taxon>
        <taxon>Bacillati</taxon>
        <taxon>Actinomycetota</taxon>
        <taxon>Actinomycetes</taxon>
        <taxon>Micrococcales</taxon>
        <taxon>Microbacteriaceae</taxon>
        <taxon>Diaminobutyricimonas</taxon>
    </lineage>
</organism>
<dbReference type="Pfam" id="PF13180">
    <property type="entry name" value="PDZ_2"/>
    <property type="match status" value="1"/>
</dbReference>
<dbReference type="AlphaFoldDB" id="A0A2M9CI84"/>
<proteinExistence type="inferred from homology"/>
<dbReference type="GO" id="GO:0005524">
    <property type="term" value="F:ATP binding"/>
    <property type="evidence" value="ECO:0007669"/>
    <property type="project" value="InterPro"/>
</dbReference>
<dbReference type="Pfam" id="PF05362">
    <property type="entry name" value="Lon_C"/>
    <property type="match status" value="1"/>
</dbReference>
<feature type="domain" description="PDZ" evidence="3">
    <location>
        <begin position="134"/>
        <end position="216"/>
    </location>
</feature>
<dbReference type="InterPro" id="IPR020568">
    <property type="entry name" value="Ribosomal_Su5_D2-typ_SF"/>
</dbReference>
<dbReference type="PROSITE" id="PS51786">
    <property type="entry name" value="LON_PROTEOLYTIC"/>
    <property type="match status" value="1"/>
</dbReference>
<keyword evidence="2" id="KW-1133">Transmembrane helix</keyword>
<keyword evidence="1" id="KW-0645">Protease</keyword>
<dbReference type="InterPro" id="IPR014721">
    <property type="entry name" value="Ribsml_uS5_D2-typ_fold_subgr"/>
</dbReference>
<dbReference type="Proteomes" id="UP000228758">
    <property type="component" value="Unassembled WGS sequence"/>
</dbReference>
<feature type="active site" evidence="1">
    <location>
        <position position="305"/>
    </location>
</feature>
<keyword evidence="2" id="KW-0812">Transmembrane</keyword>
<evidence type="ECO:0000256" key="2">
    <source>
        <dbReference type="SAM" id="Phobius"/>
    </source>
</evidence>
<dbReference type="GO" id="GO:0004176">
    <property type="term" value="F:ATP-dependent peptidase activity"/>
    <property type="evidence" value="ECO:0007669"/>
    <property type="project" value="UniProtKB-UniRule"/>
</dbReference>
<evidence type="ECO:0000313" key="6">
    <source>
        <dbReference type="Proteomes" id="UP000228758"/>
    </source>
</evidence>
<dbReference type="EMBL" id="PGFF01000001">
    <property type="protein sequence ID" value="PJJ71624.1"/>
    <property type="molecule type" value="Genomic_DNA"/>
</dbReference>
<feature type="transmembrane region" description="Helical" evidence="2">
    <location>
        <begin position="20"/>
        <end position="45"/>
    </location>
</feature>
<dbReference type="InterPro" id="IPR027065">
    <property type="entry name" value="Lon_Prtase"/>
</dbReference>
<keyword evidence="1" id="KW-0378">Hydrolase</keyword>
<dbReference type="InterPro" id="IPR036034">
    <property type="entry name" value="PDZ_sf"/>
</dbReference>
<comment type="similarity">
    <text evidence="1">Belongs to the peptidase S16 family.</text>
</comment>
<comment type="catalytic activity">
    <reaction evidence="1">
        <text>Hydrolysis of proteins in presence of ATP.</text>
        <dbReference type="EC" id="3.4.21.53"/>
    </reaction>
</comment>
<dbReference type="SUPFAM" id="SSF54211">
    <property type="entry name" value="Ribosomal protein S5 domain 2-like"/>
    <property type="match status" value="1"/>
</dbReference>
<keyword evidence="2" id="KW-0472">Membrane</keyword>
<dbReference type="EC" id="3.4.21.53" evidence="1"/>
<dbReference type="GO" id="GO:0030163">
    <property type="term" value="P:protein catabolic process"/>
    <property type="evidence" value="ECO:0007669"/>
    <property type="project" value="InterPro"/>
</dbReference>
<dbReference type="InterPro" id="IPR008269">
    <property type="entry name" value="Lon_proteolytic"/>
</dbReference>
<dbReference type="SUPFAM" id="SSF50156">
    <property type="entry name" value="PDZ domain-like"/>
    <property type="match status" value="1"/>
</dbReference>
<reference evidence="5 6" key="1">
    <citation type="submission" date="2017-11" db="EMBL/GenBank/DDBJ databases">
        <title>Genomic Encyclopedia of Archaeal and Bacterial Type Strains, Phase II (KMG-II): From Individual Species to Whole Genera.</title>
        <authorList>
            <person name="Goeker M."/>
        </authorList>
    </citation>
    <scope>NUCLEOTIDE SEQUENCE [LARGE SCALE GENOMIC DNA]</scope>
    <source>
        <strain evidence="5 6">DSM 27393</strain>
    </source>
</reference>
<dbReference type="PROSITE" id="PS50106">
    <property type="entry name" value="PDZ"/>
    <property type="match status" value="1"/>
</dbReference>
<evidence type="ECO:0000259" key="4">
    <source>
        <dbReference type="PROSITE" id="PS51786"/>
    </source>
</evidence>
<keyword evidence="6" id="KW-1185">Reference proteome</keyword>
<evidence type="ECO:0000313" key="5">
    <source>
        <dbReference type="EMBL" id="PJJ71624.1"/>
    </source>
</evidence>